<feature type="region of interest" description="Disordered" evidence="1">
    <location>
        <begin position="219"/>
        <end position="243"/>
    </location>
</feature>
<gene>
    <name evidence="2" type="ORF">ACFOX3_08520</name>
</gene>
<sequence>MIIEDVYANANPQLMQIIAGNFNLFFLLPGFGEYYPDKLCTRDLENRYFNEGITEMKCPPICSLNWPCKFLHIEALAGEVFVDIRLILSSKNSLKSHSAISTHISEEYYDLERNFFNRGDADSILVPEESPKYKRIPYPKSQHQVARKGVKFPYFQAQAGSHLGGITPIVNYAPAGEGVAIKFDFRFNGFTAENPTELAARDALLEQICDDFMSHVEISPLPRDERPTTKTPSIDNTNEDDGW</sequence>
<dbReference type="EMBL" id="JBHSCX010000006">
    <property type="protein sequence ID" value="MFC4362344.1"/>
    <property type="molecule type" value="Genomic_DNA"/>
</dbReference>
<evidence type="ECO:0000256" key="1">
    <source>
        <dbReference type="SAM" id="MobiDB-lite"/>
    </source>
</evidence>
<protein>
    <submittedName>
        <fullName evidence="2">Uncharacterized protein</fullName>
    </submittedName>
</protein>
<proteinExistence type="predicted"/>
<accession>A0ABV8V369</accession>
<organism evidence="2 3">
    <name type="scientific">Simiduia curdlanivorans</name>
    <dbReference type="NCBI Taxonomy" id="1492769"/>
    <lineage>
        <taxon>Bacteria</taxon>
        <taxon>Pseudomonadati</taxon>
        <taxon>Pseudomonadota</taxon>
        <taxon>Gammaproteobacteria</taxon>
        <taxon>Cellvibrionales</taxon>
        <taxon>Cellvibrionaceae</taxon>
        <taxon>Simiduia</taxon>
    </lineage>
</organism>
<name>A0ABV8V369_9GAMM</name>
<comment type="caution">
    <text evidence="2">The sequence shown here is derived from an EMBL/GenBank/DDBJ whole genome shotgun (WGS) entry which is preliminary data.</text>
</comment>
<dbReference type="Proteomes" id="UP001595840">
    <property type="component" value="Unassembled WGS sequence"/>
</dbReference>
<evidence type="ECO:0000313" key="3">
    <source>
        <dbReference type="Proteomes" id="UP001595840"/>
    </source>
</evidence>
<evidence type="ECO:0000313" key="2">
    <source>
        <dbReference type="EMBL" id="MFC4362344.1"/>
    </source>
</evidence>
<reference evidence="3" key="1">
    <citation type="journal article" date="2019" name="Int. J. Syst. Evol. Microbiol.">
        <title>The Global Catalogue of Microorganisms (GCM) 10K type strain sequencing project: providing services to taxonomists for standard genome sequencing and annotation.</title>
        <authorList>
            <consortium name="The Broad Institute Genomics Platform"/>
            <consortium name="The Broad Institute Genome Sequencing Center for Infectious Disease"/>
            <person name="Wu L."/>
            <person name="Ma J."/>
        </authorList>
    </citation>
    <scope>NUCLEOTIDE SEQUENCE [LARGE SCALE GENOMIC DNA]</scope>
    <source>
        <strain evidence="3">CECT 8570</strain>
    </source>
</reference>
<keyword evidence="3" id="KW-1185">Reference proteome</keyword>
<dbReference type="RefSeq" id="WP_290260622.1">
    <property type="nucleotide sequence ID" value="NZ_JAUFQG010000004.1"/>
</dbReference>